<dbReference type="InterPro" id="IPR027417">
    <property type="entry name" value="P-loop_NTPase"/>
</dbReference>
<keyword evidence="8" id="KW-0342">GTP-binding</keyword>
<comment type="caution">
    <text evidence="13">The sequence shown here is derived from an EMBL/GenBank/DDBJ whole genome shotgun (WGS) entry which is preliminary data.</text>
</comment>
<evidence type="ECO:0000256" key="1">
    <source>
        <dbReference type="ARBA" id="ARBA00004389"/>
    </source>
</evidence>
<keyword evidence="4 12" id="KW-0812">Transmembrane</keyword>
<keyword evidence="9 12" id="KW-0472">Membrane</keyword>
<dbReference type="GO" id="GO:0005525">
    <property type="term" value="F:GTP binding"/>
    <property type="evidence" value="ECO:0007669"/>
    <property type="project" value="UniProtKB-KW"/>
</dbReference>
<evidence type="ECO:0000256" key="4">
    <source>
        <dbReference type="ARBA" id="ARBA00022692"/>
    </source>
</evidence>
<dbReference type="OrthoDB" id="41266at2759"/>
<dbReference type="Gene3D" id="3.40.50.300">
    <property type="entry name" value="P-loop containing nucleotide triphosphate hydrolases"/>
    <property type="match status" value="1"/>
</dbReference>
<feature type="compositionally biased region" description="Low complexity" evidence="11">
    <location>
        <begin position="380"/>
        <end position="389"/>
    </location>
</feature>
<reference evidence="13 14" key="1">
    <citation type="journal article" date="2016" name="Genome Biol. Evol.">
        <title>Divergent and convergent evolution of fungal pathogenicity.</title>
        <authorList>
            <person name="Shang Y."/>
            <person name="Xiao G."/>
            <person name="Zheng P."/>
            <person name="Cen K."/>
            <person name="Zhan S."/>
            <person name="Wang C."/>
        </authorList>
    </citation>
    <scope>NUCLEOTIDE SEQUENCE [LARGE SCALE GENOMIC DNA]</scope>
    <source>
        <strain evidence="13 14">ARSEF 7405</strain>
    </source>
</reference>
<comment type="similarity">
    <text evidence="2">Belongs to the SRP receptor beta subunit family.</text>
</comment>
<gene>
    <name evidence="13" type="ORF">AAP_06108</name>
</gene>
<keyword evidence="7 12" id="KW-1133">Transmembrane helix</keyword>
<keyword evidence="5" id="KW-0547">Nucleotide-binding</keyword>
<feature type="region of interest" description="Disordered" evidence="11">
    <location>
        <begin position="101"/>
        <end position="123"/>
    </location>
</feature>
<organism evidence="13 14">
    <name type="scientific">Ascosphaera apis ARSEF 7405</name>
    <dbReference type="NCBI Taxonomy" id="392613"/>
    <lineage>
        <taxon>Eukaryota</taxon>
        <taxon>Fungi</taxon>
        <taxon>Dikarya</taxon>
        <taxon>Ascomycota</taxon>
        <taxon>Pezizomycotina</taxon>
        <taxon>Eurotiomycetes</taxon>
        <taxon>Eurotiomycetidae</taxon>
        <taxon>Onygenales</taxon>
        <taxon>Ascosphaeraceae</taxon>
        <taxon>Ascosphaera</taxon>
    </lineage>
</organism>
<keyword evidence="6" id="KW-0256">Endoplasmic reticulum</keyword>
<comment type="subcellular location">
    <subcellularLocation>
        <location evidence="1">Endoplasmic reticulum membrane</location>
        <topology evidence="1">Single-pass membrane protein</topology>
    </subcellularLocation>
</comment>
<evidence type="ECO:0000256" key="2">
    <source>
        <dbReference type="ARBA" id="ARBA00005619"/>
    </source>
</evidence>
<dbReference type="Proteomes" id="UP000242877">
    <property type="component" value="Unassembled WGS sequence"/>
</dbReference>
<dbReference type="Pfam" id="PF09439">
    <property type="entry name" value="SRPRB"/>
    <property type="match status" value="1"/>
</dbReference>
<evidence type="ECO:0000256" key="5">
    <source>
        <dbReference type="ARBA" id="ARBA00022741"/>
    </source>
</evidence>
<evidence type="ECO:0000256" key="11">
    <source>
        <dbReference type="SAM" id="MobiDB-lite"/>
    </source>
</evidence>
<dbReference type="InterPro" id="IPR019009">
    <property type="entry name" value="SRP_receptor_beta_su"/>
</dbReference>
<evidence type="ECO:0000313" key="13">
    <source>
        <dbReference type="EMBL" id="KZZ86918.1"/>
    </source>
</evidence>
<dbReference type="EMBL" id="AZGZ01000043">
    <property type="protein sequence ID" value="KZZ86918.1"/>
    <property type="molecule type" value="Genomic_DNA"/>
</dbReference>
<sequence length="412" mass="44918">MASPSPSPDSPSPSISDSLKAYPFHSFIAAHPSLFPLDNPRVLFTSLLAGHVAAIAIAALCCLLLPVLLHFYIFRASRRKGLDTFLLLGPMGAGKTTLVKTLEQQSQRTSSDPPKTHTSQTSSLTTIRLTQTIPLGSQFYRSKHDTSRLSEIHEYRLYDTPGHGKLRTDVALQTLAELALTGKEPVSLVRHVRDKVRARQSKDKFPLKGVIFMVDGASMTSENADTASDSPLTDAASYLHDVLSIVQARVYSDGKIDRKVDPLPVLLAVNKQDLFTSLPPHSVRKKLEAEIEKIRQTRLKAAAAGLAAIETLKTGDAASTQSYDDEVDEVLGGDEREPFTFEMLKENTGVEVTVIGGAVVDGEQQEREEKLDSKDADSSTTITTTTTTTGNAHGNGNYDGIKNWEKWIGQCM</sequence>
<evidence type="ECO:0000256" key="8">
    <source>
        <dbReference type="ARBA" id="ARBA00023134"/>
    </source>
</evidence>
<evidence type="ECO:0000256" key="10">
    <source>
        <dbReference type="ARBA" id="ARBA00023170"/>
    </source>
</evidence>
<evidence type="ECO:0000256" key="7">
    <source>
        <dbReference type="ARBA" id="ARBA00022989"/>
    </source>
</evidence>
<evidence type="ECO:0000256" key="3">
    <source>
        <dbReference type="ARBA" id="ARBA00020256"/>
    </source>
</evidence>
<protein>
    <recommendedName>
        <fullName evidence="3">Signal recognition particle receptor subunit beta</fullName>
    </recommendedName>
</protein>
<evidence type="ECO:0000256" key="6">
    <source>
        <dbReference type="ARBA" id="ARBA00022824"/>
    </source>
</evidence>
<dbReference type="AlphaFoldDB" id="A0A167V1U2"/>
<evidence type="ECO:0000256" key="12">
    <source>
        <dbReference type="SAM" id="Phobius"/>
    </source>
</evidence>
<proteinExistence type="inferred from homology"/>
<evidence type="ECO:0000313" key="14">
    <source>
        <dbReference type="Proteomes" id="UP000242877"/>
    </source>
</evidence>
<feature type="transmembrane region" description="Helical" evidence="12">
    <location>
        <begin position="42"/>
        <end position="73"/>
    </location>
</feature>
<dbReference type="VEuPathDB" id="FungiDB:AAP_06108"/>
<feature type="region of interest" description="Disordered" evidence="11">
    <location>
        <begin position="364"/>
        <end position="392"/>
    </location>
</feature>
<evidence type="ECO:0000256" key="9">
    <source>
        <dbReference type="ARBA" id="ARBA00023136"/>
    </source>
</evidence>
<name>A0A167V1U2_9EURO</name>
<dbReference type="GO" id="GO:0005789">
    <property type="term" value="C:endoplasmic reticulum membrane"/>
    <property type="evidence" value="ECO:0007669"/>
    <property type="project" value="UniProtKB-SubCell"/>
</dbReference>
<dbReference type="SUPFAM" id="SSF52540">
    <property type="entry name" value="P-loop containing nucleoside triphosphate hydrolases"/>
    <property type="match status" value="1"/>
</dbReference>
<accession>A0A167V1U2</accession>
<keyword evidence="14" id="KW-1185">Reference proteome</keyword>
<feature type="compositionally biased region" description="Basic and acidic residues" evidence="11">
    <location>
        <begin position="364"/>
        <end position="377"/>
    </location>
</feature>
<keyword evidence="10 13" id="KW-0675">Receptor</keyword>